<dbReference type="InterPro" id="IPR036678">
    <property type="entry name" value="MutS_con_dom_sf"/>
</dbReference>
<gene>
    <name evidence="2" type="ORF">BDCR2A_00979</name>
</gene>
<organism evidence="2 3">
    <name type="scientific">Borrelia duttonii CR2A</name>
    <dbReference type="NCBI Taxonomy" id="1432657"/>
    <lineage>
        <taxon>Bacteria</taxon>
        <taxon>Pseudomonadati</taxon>
        <taxon>Spirochaetota</taxon>
        <taxon>Spirochaetia</taxon>
        <taxon>Spirochaetales</taxon>
        <taxon>Borreliaceae</taxon>
        <taxon>Borrelia</taxon>
    </lineage>
</organism>
<evidence type="ECO:0000313" key="3">
    <source>
        <dbReference type="Proteomes" id="UP000019148"/>
    </source>
</evidence>
<dbReference type="EMBL" id="AZIT01000001">
    <property type="protein sequence ID" value="ETZ19006.1"/>
    <property type="molecule type" value="Genomic_DNA"/>
</dbReference>
<dbReference type="Proteomes" id="UP000019148">
    <property type="component" value="Unassembled WGS sequence"/>
</dbReference>
<dbReference type="Gene3D" id="3.40.1170.10">
    <property type="entry name" value="DNA repair protein MutS, domain I"/>
    <property type="match status" value="1"/>
</dbReference>
<dbReference type="SUPFAM" id="SSF55271">
    <property type="entry name" value="DNA repair protein MutS, domain I"/>
    <property type="match status" value="1"/>
</dbReference>
<dbReference type="InterPro" id="IPR007695">
    <property type="entry name" value="DNA_mismatch_repair_MutS-lik_N"/>
</dbReference>
<dbReference type="Pfam" id="PF01624">
    <property type="entry name" value="MutS_I"/>
    <property type="match status" value="1"/>
</dbReference>
<comment type="caution">
    <text evidence="2">The sequence shown here is derived from an EMBL/GenBank/DDBJ whole genome shotgun (WGS) entry which is preliminary data.</text>
</comment>
<evidence type="ECO:0000313" key="2">
    <source>
        <dbReference type="EMBL" id="ETZ19006.1"/>
    </source>
</evidence>
<dbReference type="GO" id="GO:0030983">
    <property type="term" value="F:mismatched DNA binding"/>
    <property type="evidence" value="ECO:0007669"/>
    <property type="project" value="InterPro"/>
</dbReference>
<proteinExistence type="predicted"/>
<reference evidence="2 3" key="1">
    <citation type="submission" date="2013-12" db="EMBL/GenBank/DDBJ databases">
        <title>Comparative genomics of relapsing fever spirochetes.</title>
        <authorList>
            <person name="Schwan T.G."/>
            <person name="Raffel S.J."/>
            <person name="Porcella S.F."/>
        </authorList>
    </citation>
    <scope>NUCLEOTIDE SEQUENCE [LARGE SCALE GENOMIC DNA]</scope>
    <source>
        <strain evidence="2 3">CR2A</strain>
    </source>
</reference>
<dbReference type="PATRIC" id="fig|1432657.3.peg.966"/>
<feature type="domain" description="DNA mismatch repair protein MutS-like N-terminal" evidence="1">
    <location>
        <begin position="11"/>
        <end position="116"/>
    </location>
</feature>
<accession>W6U177</accession>
<dbReference type="InterPro" id="IPR016151">
    <property type="entry name" value="DNA_mismatch_repair_MutS_N"/>
</dbReference>
<dbReference type="SUPFAM" id="SSF53150">
    <property type="entry name" value="DNA repair protein MutS, domain II"/>
    <property type="match status" value="1"/>
</dbReference>
<dbReference type="AlphaFoldDB" id="W6U177"/>
<dbReference type="GO" id="GO:0006298">
    <property type="term" value="P:mismatch repair"/>
    <property type="evidence" value="ECO:0007669"/>
    <property type="project" value="InterPro"/>
</dbReference>
<name>W6U177_9SPIR</name>
<evidence type="ECO:0000259" key="1">
    <source>
        <dbReference type="Pfam" id="PF01624"/>
    </source>
</evidence>
<protein>
    <submittedName>
        <fullName evidence="2">DNA mismatch repair protein mutS</fullName>
    </submittedName>
</protein>
<sequence>MSVIYMKKDITPMMRQYLDIKDKYKDSILFFRVGSFYEMFFDDAIEGSKLLGLTLTKRENVPMCGVPCHTSREYIKKLILLDRKVAICEQGLQTDPKGPLEREVVEVISPGVVIDEDFLQDDVNNYLVAISDYKDYCSFSYIDLSTSKLGIIFYKGNFLEKLRRDIEKIFSKGNNSF</sequence>
<dbReference type="GO" id="GO:0005524">
    <property type="term" value="F:ATP binding"/>
    <property type="evidence" value="ECO:0007669"/>
    <property type="project" value="InterPro"/>
</dbReference>